<dbReference type="GO" id="GO:0006865">
    <property type="term" value="P:amino acid transport"/>
    <property type="evidence" value="ECO:0007669"/>
    <property type="project" value="UniProtKB-KW"/>
</dbReference>
<dbReference type="Pfam" id="PF13458">
    <property type="entry name" value="Peripla_BP_6"/>
    <property type="match status" value="1"/>
</dbReference>
<dbReference type="AlphaFoldDB" id="K8PKT7"/>
<dbReference type="SUPFAM" id="SSF53822">
    <property type="entry name" value="Periplasmic binding protein-like I"/>
    <property type="match status" value="1"/>
</dbReference>
<evidence type="ECO:0000256" key="4">
    <source>
        <dbReference type="SAM" id="SignalP"/>
    </source>
</evidence>
<proteinExistence type="inferred from homology"/>
<feature type="chain" id="PRO_5003922300" description="Leucine-binding protein domain-containing protein" evidence="4">
    <location>
        <begin position="23"/>
        <end position="387"/>
    </location>
</feature>
<reference evidence="6 7" key="1">
    <citation type="submission" date="2012-04" db="EMBL/GenBank/DDBJ databases">
        <title>The Genome Sequence of Afipia broomeae ATCC 49717.</title>
        <authorList>
            <consortium name="The Broad Institute Genome Sequencing Platform"/>
            <person name="Earl A."/>
            <person name="Ward D."/>
            <person name="Feldgarden M."/>
            <person name="Gevers D."/>
            <person name="Huys G."/>
            <person name="Walker B."/>
            <person name="Young S.K."/>
            <person name="Zeng Q."/>
            <person name="Gargeya S."/>
            <person name="Fitzgerald M."/>
            <person name="Haas B."/>
            <person name="Abouelleil A."/>
            <person name="Alvarado L."/>
            <person name="Arachchi H.M."/>
            <person name="Berlin A."/>
            <person name="Chapman S.B."/>
            <person name="Goldberg J."/>
            <person name="Griggs A."/>
            <person name="Gujja S."/>
            <person name="Hansen M."/>
            <person name="Howarth C."/>
            <person name="Imamovic A."/>
            <person name="Larimer J."/>
            <person name="McCowen C."/>
            <person name="Montmayeur A."/>
            <person name="Murphy C."/>
            <person name="Neiman D."/>
            <person name="Pearson M."/>
            <person name="Priest M."/>
            <person name="Roberts A."/>
            <person name="Saif S."/>
            <person name="Shea T."/>
            <person name="Sisk P."/>
            <person name="Sykes S."/>
            <person name="Wortman J."/>
            <person name="Nusbaum C."/>
            <person name="Birren B."/>
        </authorList>
    </citation>
    <scope>NUCLEOTIDE SEQUENCE [LARGE SCALE GENOMIC DNA]</scope>
    <source>
        <strain evidence="6 7">ATCC 49717</strain>
    </source>
</reference>
<feature type="signal peptide" evidence="4">
    <location>
        <begin position="1"/>
        <end position="22"/>
    </location>
</feature>
<name>K8PKT7_9BRAD</name>
<evidence type="ECO:0000313" key="7">
    <source>
        <dbReference type="Proteomes" id="UP000001096"/>
    </source>
</evidence>
<dbReference type="Proteomes" id="UP000001096">
    <property type="component" value="Unassembled WGS sequence"/>
</dbReference>
<dbReference type="InterPro" id="IPR028081">
    <property type="entry name" value="Leu-bd"/>
</dbReference>
<evidence type="ECO:0000256" key="3">
    <source>
        <dbReference type="ARBA" id="ARBA00022970"/>
    </source>
</evidence>
<evidence type="ECO:0000259" key="5">
    <source>
        <dbReference type="Pfam" id="PF13458"/>
    </source>
</evidence>
<dbReference type="PANTHER" id="PTHR30483:SF6">
    <property type="entry name" value="PERIPLASMIC BINDING PROTEIN OF ABC TRANSPORTER FOR NATURAL AMINO ACIDS"/>
    <property type="match status" value="1"/>
</dbReference>
<evidence type="ECO:0000256" key="2">
    <source>
        <dbReference type="ARBA" id="ARBA00022729"/>
    </source>
</evidence>
<comment type="caution">
    <text evidence="6">The sequence shown here is derived from an EMBL/GenBank/DDBJ whole genome shotgun (WGS) entry which is preliminary data.</text>
</comment>
<dbReference type="InterPro" id="IPR051010">
    <property type="entry name" value="BCAA_transport"/>
</dbReference>
<dbReference type="HOGENOM" id="CLU_027128_7_2_5"/>
<keyword evidence="7" id="KW-1185">Reference proteome</keyword>
<dbReference type="RefSeq" id="WP_006019170.1">
    <property type="nucleotide sequence ID" value="NZ_KB375282.1"/>
</dbReference>
<organism evidence="6 7">
    <name type="scientific">Afipia broomeae ATCC 49717</name>
    <dbReference type="NCBI Taxonomy" id="883078"/>
    <lineage>
        <taxon>Bacteria</taxon>
        <taxon>Pseudomonadati</taxon>
        <taxon>Pseudomonadota</taxon>
        <taxon>Alphaproteobacteria</taxon>
        <taxon>Hyphomicrobiales</taxon>
        <taxon>Nitrobacteraceae</taxon>
        <taxon>Afipia</taxon>
    </lineage>
</organism>
<dbReference type="eggNOG" id="COG0683">
    <property type="taxonomic scope" value="Bacteria"/>
</dbReference>
<accession>K8PKT7</accession>
<sequence>MRFVRVGIISAGLALMGTVAHAQETYVVGMSTALTGPGASTVAGAAEGLRLYIDRLNKAGGVNGRQITLVVQDDQGEPSKAAANAKKLLTQDNVSLLINTSLSSTFAPMIAEAQRAGVPLLFAGSVCPSEVYPPANAFLFCTTSFSAAHDARATIDFIKEKSGNKINIGLAAMAIPVSRLGIDAAEKFSTEAGMKVIGKENIPPATADYTPFATKIMQGSPDWVYCWAPWITEIKTFGALRKLGWSGSYALNVLPETEAELAQIKDGELYAMGANAMFFEDLAVQKEISKAAKDAASTYKPEQMSDGWIGGMTIETTLKAAGWPVTSAKLKDVMSTLKVDTKGLRGGPIEWTKDNHFRTKQYYRVYRWDTAKNAIQIASDWKGYDIK</sequence>
<gene>
    <name evidence="6" type="ORF">HMPREF9695_00461</name>
</gene>
<dbReference type="PANTHER" id="PTHR30483">
    <property type="entry name" value="LEUCINE-SPECIFIC-BINDING PROTEIN"/>
    <property type="match status" value="1"/>
</dbReference>
<keyword evidence="2 4" id="KW-0732">Signal</keyword>
<keyword evidence="3" id="KW-0029">Amino-acid transport</keyword>
<feature type="domain" description="Leucine-binding protein" evidence="5">
    <location>
        <begin position="27"/>
        <end position="370"/>
    </location>
</feature>
<keyword evidence="3" id="KW-0813">Transport</keyword>
<dbReference type="EMBL" id="AGWX01000001">
    <property type="protein sequence ID" value="EKS41369.1"/>
    <property type="molecule type" value="Genomic_DNA"/>
</dbReference>
<comment type="similarity">
    <text evidence="1">Belongs to the leucine-binding protein family.</text>
</comment>
<dbReference type="Gene3D" id="3.40.50.2300">
    <property type="match status" value="2"/>
</dbReference>
<dbReference type="PATRIC" id="fig|883078.3.peg.484"/>
<evidence type="ECO:0000256" key="1">
    <source>
        <dbReference type="ARBA" id="ARBA00010062"/>
    </source>
</evidence>
<evidence type="ECO:0000313" key="6">
    <source>
        <dbReference type="EMBL" id="EKS41369.1"/>
    </source>
</evidence>
<dbReference type="InterPro" id="IPR028082">
    <property type="entry name" value="Peripla_BP_I"/>
</dbReference>
<protein>
    <recommendedName>
        <fullName evidence="5">Leucine-binding protein domain-containing protein</fullName>
    </recommendedName>
</protein>